<evidence type="ECO:0000313" key="7">
    <source>
        <dbReference type="Proteomes" id="UP000228552"/>
    </source>
</evidence>
<keyword evidence="3 5" id="KW-0067">ATP-binding</keyword>
<dbReference type="CDD" id="cd03255">
    <property type="entry name" value="ABC_MJ0796_LolCDE_FtsE"/>
    <property type="match status" value="1"/>
</dbReference>
<dbReference type="GO" id="GO:0005524">
    <property type="term" value="F:ATP binding"/>
    <property type="evidence" value="ECO:0007669"/>
    <property type="project" value="UniProtKB-KW"/>
</dbReference>
<accession>A0A2D3M1V5</accession>
<proteinExistence type="predicted"/>
<evidence type="ECO:0000313" key="8">
    <source>
        <dbReference type="Proteomes" id="UP000230781"/>
    </source>
</evidence>
<keyword evidence="2" id="KW-0547">Nucleotide-binding</keyword>
<dbReference type="Pfam" id="PF00005">
    <property type="entry name" value="ABC_tran"/>
    <property type="match status" value="1"/>
</dbReference>
<organism evidence="5 7">
    <name type="scientific">Fusobacterium pseudoperiodonticum</name>
    <dbReference type="NCBI Taxonomy" id="2663009"/>
    <lineage>
        <taxon>Bacteria</taxon>
        <taxon>Fusobacteriati</taxon>
        <taxon>Fusobacteriota</taxon>
        <taxon>Fusobacteriia</taxon>
        <taxon>Fusobacteriales</taxon>
        <taxon>Fusobacteriaceae</taxon>
        <taxon>Fusobacterium</taxon>
    </lineage>
</organism>
<feature type="domain" description="ABC transporter" evidence="4">
    <location>
        <begin position="2"/>
        <end position="223"/>
    </location>
</feature>
<evidence type="ECO:0000313" key="6">
    <source>
        <dbReference type="EMBL" id="ATV71290.1"/>
    </source>
</evidence>
<keyword evidence="1" id="KW-0813">Transport</keyword>
<evidence type="ECO:0000256" key="1">
    <source>
        <dbReference type="ARBA" id="ARBA00022448"/>
    </source>
</evidence>
<evidence type="ECO:0000313" key="5">
    <source>
        <dbReference type="EMBL" id="ATV62700.1"/>
    </source>
</evidence>
<dbReference type="InterPro" id="IPR003593">
    <property type="entry name" value="AAA+_ATPase"/>
</dbReference>
<evidence type="ECO:0000256" key="3">
    <source>
        <dbReference type="ARBA" id="ARBA00022840"/>
    </source>
</evidence>
<dbReference type="Proteomes" id="UP000228552">
    <property type="component" value="Chromosome"/>
</dbReference>
<dbReference type="InterPro" id="IPR017871">
    <property type="entry name" value="ABC_transporter-like_CS"/>
</dbReference>
<dbReference type="AlphaFoldDB" id="A0A2D3M1V5"/>
<dbReference type="EMBL" id="CP024700">
    <property type="protein sequence ID" value="ATV62700.1"/>
    <property type="molecule type" value="Genomic_DNA"/>
</dbReference>
<dbReference type="PROSITE" id="PS50893">
    <property type="entry name" value="ABC_TRANSPORTER_2"/>
    <property type="match status" value="1"/>
</dbReference>
<sequence length="223" mass="24968">MLEIKNISKSYNRQGKDFFAVKDVNLNISDGDFIHIIGRSGSGKSTFLNIVAGLLSADKGSLSLDGTNYMELPDEEKSEFRNKNIGFIPQSPALLSYLNVLENIRLPYDMYEKEGDSEGKARYFLNELGLEHLAKSYPKELSGGELRRIIIARALMTEPKILIADEPTSDLDIEATKEVMDLLKKINEKGTTVLVVTHELDTLKYGKKVYTMSEGILEDGKKL</sequence>
<reference evidence="5 7" key="1">
    <citation type="submission" date="2017-11" db="EMBL/GenBank/DDBJ databases">
        <title>Genome sequencing of Fusobacterium periodonticum KCOM 1263.</title>
        <authorList>
            <person name="Kook J.-K."/>
            <person name="Park S.-N."/>
            <person name="Lim Y.K."/>
        </authorList>
    </citation>
    <scope>NUCLEOTIDE SEQUENCE [LARGE SCALE GENOMIC DNA]</scope>
    <source>
        <strain evidence="5 7">KCOM 1263</strain>
    </source>
</reference>
<dbReference type="InterPro" id="IPR003439">
    <property type="entry name" value="ABC_transporter-like_ATP-bd"/>
</dbReference>
<dbReference type="Proteomes" id="UP000230781">
    <property type="component" value="Chromosome"/>
</dbReference>
<name>A0A2D3M1V5_9FUSO</name>
<reference evidence="6 8" key="2">
    <citation type="submission" date="2017-11" db="EMBL/GenBank/DDBJ databases">
        <title>Genome sequencing of Fusobacterium periodonticum KCOM 2555.</title>
        <authorList>
            <person name="Kook J.-K."/>
            <person name="Park S.-N."/>
            <person name="Lim Y.K."/>
        </authorList>
    </citation>
    <scope>NUCLEOTIDE SEQUENCE [LARGE SCALE GENOMIC DNA]</scope>
    <source>
        <strain evidence="6 8">KCOM 2555</strain>
    </source>
</reference>
<dbReference type="PROSITE" id="PS00211">
    <property type="entry name" value="ABC_TRANSPORTER_1"/>
    <property type="match status" value="1"/>
</dbReference>
<dbReference type="PANTHER" id="PTHR24220">
    <property type="entry name" value="IMPORT ATP-BINDING PROTEIN"/>
    <property type="match status" value="1"/>
</dbReference>
<dbReference type="FunFam" id="3.40.50.300:FF:003576">
    <property type="entry name" value="ABC transporter ATP-binding protein"/>
    <property type="match status" value="1"/>
</dbReference>
<dbReference type="PANTHER" id="PTHR24220:SF662">
    <property type="entry name" value="ABC TRANSPORTER ATP-BINDING PROTEIN"/>
    <property type="match status" value="1"/>
</dbReference>
<dbReference type="GO" id="GO:0005886">
    <property type="term" value="C:plasma membrane"/>
    <property type="evidence" value="ECO:0007669"/>
    <property type="project" value="TreeGrafter"/>
</dbReference>
<evidence type="ECO:0000259" key="4">
    <source>
        <dbReference type="PROSITE" id="PS50893"/>
    </source>
</evidence>
<dbReference type="SMART" id="SM00382">
    <property type="entry name" value="AAA"/>
    <property type="match status" value="1"/>
</dbReference>
<dbReference type="Gene3D" id="3.40.50.300">
    <property type="entry name" value="P-loop containing nucleotide triphosphate hydrolases"/>
    <property type="match status" value="1"/>
</dbReference>
<dbReference type="InterPro" id="IPR017911">
    <property type="entry name" value="MacB-like_ATP-bd"/>
</dbReference>
<keyword evidence="7" id="KW-1185">Reference proteome</keyword>
<protein>
    <submittedName>
        <fullName evidence="5">ABC transporter ATP-binding protein</fullName>
    </submittedName>
</protein>
<dbReference type="InterPro" id="IPR015854">
    <property type="entry name" value="ABC_transpr_LolD-like"/>
</dbReference>
<dbReference type="GO" id="GO:0016887">
    <property type="term" value="F:ATP hydrolysis activity"/>
    <property type="evidence" value="ECO:0007669"/>
    <property type="project" value="InterPro"/>
</dbReference>
<gene>
    <name evidence="5" type="ORF">CTM74_13210</name>
    <name evidence="6" type="ORF">CTM98_11875</name>
</gene>
<dbReference type="EMBL" id="CP024704">
    <property type="protein sequence ID" value="ATV71290.1"/>
    <property type="molecule type" value="Genomic_DNA"/>
</dbReference>
<dbReference type="SUPFAM" id="SSF52540">
    <property type="entry name" value="P-loop containing nucleoside triphosphate hydrolases"/>
    <property type="match status" value="1"/>
</dbReference>
<dbReference type="InterPro" id="IPR027417">
    <property type="entry name" value="P-loop_NTPase"/>
</dbReference>
<evidence type="ECO:0000256" key="2">
    <source>
        <dbReference type="ARBA" id="ARBA00022741"/>
    </source>
</evidence>
<dbReference type="RefSeq" id="WP_099988434.1">
    <property type="nucleotide sequence ID" value="NZ_CAUUPV010000154.1"/>
</dbReference>
<dbReference type="GO" id="GO:0022857">
    <property type="term" value="F:transmembrane transporter activity"/>
    <property type="evidence" value="ECO:0007669"/>
    <property type="project" value="TreeGrafter"/>
</dbReference>